<dbReference type="AlphaFoldDB" id="A0A1C6VEB6"/>
<dbReference type="STRING" id="683228.GA0070617_5530"/>
<sequence length="55" mass="5929">MSVDEPTDPFSVAVVGRRVLAEHEAGHPCWRCTADTVATCGEAQWWRSQLAAAAS</sequence>
<evidence type="ECO:0000313" key="1">
    <source>
        <dbReference type="EMBL" id="SCL64678.1"/>
    </source>
</evidence>
<dbReference type="EMBL" id="FMIA01000002">
    <property type="protein sequence ID" value="SCL64678.1"/>
    <property type="molecule type" value="Genomic_DNA"/>
</dbReference>
<dbReference type="Proteomes" id="UP000198937">
    <property type="component" value="Unassembled WGS sequence"/>
</dbReference>
<protein>
    <submittedName>
        <fullName evidence="1">Uncharacterized protein</fullName>
    </submittedName>
</protein>
<organism evidence="1 2">
    <name type="scientific">Micromonospora yangpuensis</name>
    <dbReference type="NCBI Taxonomy" id="683228"/>
    <lineage>
        <taxon>Bacteria</taxon>
        <taxon>Bacillati</taxon>
        <taxon>Actinomycetota</taxon>
        <taxon>Actinomycetes</taxon>
        <taxon>Micromonosporales</taxon>
        <taxon>Micromonosporaceae</taxon>
        <taxon>Micromonospora</taxon>
    </lineage>
</organism>
<evidence type="ECO:0000313" key="2">
    <source>
        <dbReference type="Proteomes" id="UP000198937"/>
    </source>
</evidence>
<reference evidence="1 2" key="1">
    <citation type="submission" date="2016-06" db="EMBL/GenBank/DDBJ databases">
        <authorList>
            <person name="Kjaerup R.B."/>
            <person name="Dalgaard T.S."/>
            <person name="Juul-Madsen H.R."/>
        </authorList>
    </citation>
    <scope>NUCLEOTIDE SEQUENCE [LARGE SCALE GENOMIC DNA]</scope>
    <source>
        <strain evidence="1 2">DSM 45577</strain>
    </source>
</reference>
<accession>A0A1C6VEB6</accession>
<dbReference type="RefSeq" id="WP_175440681.1">
    <property type="nucleotide sequence ID" value="NZ_BMMJ01000007.1"/>
</dbReference>
<keyword evidence="2" id="KW-1185">Reference proteome</keyword>
<gene>
    <name evidence="1" type="ORF">GA0070617_5530</name>
</gene>
<proteinExistence type="predicted"/>
<name>A0A1C6VEB6_9ACTN</name>